<dbReference type="EMBL" id="WHWB01034319">
    <property type="protein sequence ID" value="KAJ7411482.1"/>
    <property type="molecule type" value="Genomic_DNA"/>
</dbReference>
<gene>
    <name evidence="1" type="ORF">WISP_102501</name>
</gene>
<organism evidence="1 2">
    <name type="scientific">Willisornis vidua</name>
    <name type="common">Xingu scale-backed antbird</name>
    <dbReference type="NCBI Taxonomy" id="1566151"/>
    <lineage>
        <taxon>Eukaryota</taxon>
        <taxon>Metazoa</taxon>
        <taxon>Chordata</taxon>
        <taxon>Craniata</taxon>
        <taxon>Vertebrata</taxon>
        <taxon>Euteleostomi</taxon>
        <taxon>Archelosauria</taxon>
        <taxon>Archosauria</taxon>
        <taxon>Dinosauria</taxon>
        <taxon>Saurischia</taxon>
        <taxon>Theropoda</taxon>
        <taxon>Coelurosauria</taxon>
        <taxon>Aves</taxon>
        <taxon>Neognathae</taxon>
        <taxon>Neoaves</taxon>
        <taxon>Telluraves</taxon>
        <taxon>Australaves</taxon>
        <taxon>Passeriformes</taxon>
        <taxon>Thamnophilidae</taxon>
        <taxon>Willisornis</taxon>
    </lineage>
</organism>
<dbReference type="PANTHER" id="PTHR33332">
    <property type="entry name" value="REVERSE TRANSCRIPTASE DOMAIN-CONTAINING PROTEIN"/>
    <property type="match status" value="1"/>
</dbReference>
<proteinExistence type="predicted"/>
<evidence type="ECO:0000313" key="2">
    <source>
        <dbReference type="Proteomes" id="UP001145742"/>
    </source>
</evidence>
<evidence type="ECO:0008006" key="3">
    <source>
        <dbReference type="Google" id="ProtNLM"/>
    </source>
</evidence>
<keyword evidence="2" id="KW-1185">Reference proteome</keyword>
<name>A0ABQ9CY20_9PASS</name>
<sequence>MRRDRIHPGVIRELAEELTKLLSIIDQQPWLSGVVPDDWKLASVMPIQKTGQKEDPRNYRPVSLTLVTILVDEGKAVYVVYLDFSKAFATVSHDMLLAGWPGRESAGEWGCIQLVAGHQWCPPGIGVGPSSV</sequence>
<dbReference type="Proteomes" id="UP001145742">
    <property type="component" value="Unassembled WGS sequence"/>
</dbReference>
<reference evidence="1" key="1">
    <citation type="submission" date="2019-10" db="EMBL/GenBank/DDBJ databases">
        <authorList>
            <person name="Soares A.E.R."/>
            <person name="Aleixo A."/>
            <person name="Schneider P."/>
            <person name="Miyaki C.Y."/>
            <person name="Schneider M.P."/>
            <person name="Mello C."/>
            <person name="Vasconcelos A.T.R."/>
        </authorList>
    </citation>
    <scope>NUCLEOTIDE SEQUENCE</scope>
    <source>
        <tissue evidence="1">Muscle</tissue>
    </source>
</reference>
<protein>
    <recommendedName>
        <fullName evidence="3">Reverse transcriptase domain-containing protein</fullName>
    </recommendedName>
</protein>
<evidence type="ECO:0000313" key="1">
    <source>
        <dbReference type="EMBL" id="KAJ7411482.1"/>
    </source>
</evidence>
<comment type="caution">
    <text evidence="1">The sequence shown here is derived from an EMBL/GenBank/DDBJ whole genome shotgun (WGS) entry which is preliminary data.</text>
</comment>
<accession>A0ABQ9CY20</accession>